<evidence type="ECO:0000313" key="4">
    <source>
        <dbReference type="EMBL" id="KIA65745.1"/>
    </source>
</evidence>
<feature type="domain" description="HTH marR-type" evidence="2">
    <location>
        <begin position="97"/>
        <end position="158"/>
    </location>
</feature>
<comment type="caution">
    <text evidence="4">The sequence shown here is derived from an EMBL/GenBank/DDBJ whole genome shotgun (WGS) entry which is preliminary data.</text>
</comment>
<evidence type="ECO:0000259" key="2">
    <source>
        <dbReference type="Pfam" id="PF12802"/>
    </source>
</evidence>
<evidence type="ECO:0000313" key="5">
    <source>
        <dbReference type="Proteomes" id="UP000031364"/>
    </source>
</evidence>
<dbReference type="PANTHER" id="PTHR10948">
    <property type="entry name" value="TRANSPOSASE"/>
    <property type="match status" value="1"/>
</dbReference>
<dbReference type="Proteomes" id="UP000031364">
    <property type="component" value="Unassembled WGS sequence"/>
</dbReference>
<name>A0ABR4ZKW6_9NOCA</name>
<accession>A0ABR4ZKW6</accession>
<sequence length="234" mass="25646">MPGGRLTEQERMLIAEGLSAGIGYAEIARQLARPTSTVSREVTRNGGPSRYHPGRAHRATERRARRSGSRTGATTPAPGAGALREFAEQLTVLMAKSGLPRTAAAVLTSLYLTDSGSRTAAELVEQLHVSPATVSAAVKALEVQGLIRREREAGSRRERYVVDEHAWVRATVTSAQQIYDLAEISRRGVEVLGVDTPAGARAHETSRFFEFVGRDMIESAERWRKVLDQERIRD</sequence>
<organism evidence="4 5">
    <name type="scientific">Nocardia vulneris</name>
    <dbReference type="NCBI Taxonomy" id="1141657"/>
    <lineage>
        <taxon>Bacteria</taxon>
        <taxon>Bacillati</taxon>
        <taxon>Actinomycetota</taxon>
        <taxon>Actinomycetes</taxon>
        <taxon>Mycobacteriales</taxon>
        <taxon>Nocardiaceae</taxon>
        <taxon>Nocardia</taxon>
    </lineage>
</organism>
<dbReference type="InterPro" id="IPR036390">
    <property type="entry name" value="WH_DNA-bd_sf"/>
</dbReference>
<dbReference type="InterPro" id="IPR025246">
    <property type="entry name" value="IS30-like_HTH"/>
</dbReference>
<dbReference type="InterPro" id="IPR000835">
    <property type="entry name" value="HTH_MarR-typ"/>
</dbReference>
<reference evidence="4 5" key="1">
    <citation type="journal article" date="2014" name="Int. J. Syst. Evol. Microbiol.">
        <title>Nocardia vulneris sp. nov., isolated from wounds of human patients in North America.</title>
        <authorList>
            <person name="Lasker B.A."/>
            <person name="Bell M."/>
            <person name="Klenk H.P."/>
            <person name="Sproer C."/>
            <person name="Schumann C."/>
            <person name="Schumann P."/>
            <person name="Brown J.M."/>
        </authorList>
    </citation>
    <scope>NUCLEOTIDE SEQUENCE [LARGE SCALE GENOMIC DNA]</scope>
    <source>
        <strain evidence="4 5">W9851</strain>
    </source>
</reference>
<feature type="compositionally biased region" description="Low complexity" evidence="1">
    <location>
        <begin position="69"/>
        <end position="81"/>
    </location>
</feature>
<feature type="domain" description="Transposase IS30-like HTH" evidence="3">
    <location>
        <begin position="5"/>
        <end position="45"/>
    </location>
</feature>
<dbReference type="InterPro" id="IPR036388">
    <property type="entry name" value="WH-like_DNA-bd_sf"/>
</dbReference>
<evidence type="ECO:0000259" key="3">
    <source>
        <dbReference type="Pfam" id="PF13936"/>
    </source>
</evidence>
<dbReference type="RefSeq" id="WP_043666092.1">
    <property type="nucleotide sequence ID" value="NZ_BDCI01000021.1"/>
</dbReference>
<dbReference type="InterPro" id="IPR011991">
    <property type="entry name" value="ArsR-like_HTH"/>
</dbReference>
<feature type="region of interest" description="Disordered" evidence="1">
    <location>
        <begin position="33"/>
        <end position="81"/>
    </location>
</feature>
<evidence type="ECO:0000256" key="1">
    <source>
        <dbReference type="SAM" id="MobiDB-lite"/>
    </source>
</evidence>
<dbReference type="Pfam" id="PF12802">
    <property type="entry name" value="MarR_2"/>
    <property type="match status" value="1"/>
</dbReference>
<dbReference type="InterPro" id="IPR051917">
    <property type="entry name" value="Transposase-Integrase"/>
</dbReference>
<dbReference type="CDD" id="cd00090">
    <property type="entry name" value="HTH_ARSR"/>
    <property type="match status" value="1"/>
</dbReference>
<protein>
    <submittedName>
        <fullName evidence="4">MarR family transcriptional regulator</fullName>
    </submittedName>
</protein>
<dbReference type="SUPFAM" id="SSF46785">
    <property type="entry name" value="Winged helix' DNA-binding domain"/>
    <property type="match status" value="1"/>
</dbReference>
<dbReference type="EMBL" id="JNFP01000006">
    <property type="protein sequence ID" value="KIA65745.1"/>
    <property type="molecule type" value="Genomic_DNA"/>
</dbReference>
<gene>
    <name evidence="4" type="ORF">FG87_06865</name>
</gene>
<proteinExistence type="predicted"/>
<dbReference type="Pfam" id="PF13936">
    <property type="entry name" value="HTH_38"/>
    <property type="match status" value="1"/>
</dbReference>
<keyword evidence="5" id="KW-1185">Reference proteome</keyword>
<dbReference type="Gene3D" id="1.10.10.10">
    <property type="entry name" value="Winged helix-like DNA-binding domain superfamily/Winged helix DNA-binding domain"/>
    <property type="match status" value="1"/>
</dbReference>
<dbReference type="PANTHER" id="PTHR10948:SF23">
    <property type="entry name" value="TRANSPOSASE INSI FOR INSERTION SEQUENCE ELEMENT IS30A-RELATED"/>
    <property type="match status" value="1"/>
</dbReference>